<keyword evidence="3" id="KW-1185">Reference proteome</keyword>
<comment type="caution">
    <text evidence="2">The sequence shown here is derived from an EMBL/GenBank/DDBJ whole genome shotgun (WGS) entry which is preliminary data.</text>
</comment>
<dbReference type="EMBL" id="JAHUTI010020580">
    <property type="protein sequence ID" value="MED6238897.1"/>
    <property type="molecule type" value="Genomic_DNA"/>
</dbReference>
<keyword evidence="1" id="KW-0812">Transmembrane</keyword>
<name>A0ABU7AL09_9TELE</name>
<sequence length="88" mass="9737">MLLPCSFLRFGATATSPTMTGVLFIILLLHIPSVWIKPSRTSRMREKRADFVAGCLGGRVIVAGGLGQYLSVYLLIFLFAVKDRQSFD</sequence>
<keyword evidence="1" id="KW-0472">Membrane</keyword>
<evidence type="ECO:0000256" key="1">
    <source>
        <dbReference type="SAM" id="Phobius"/>
    </source>
</evidence>
<dbReference type="Proteomes" id="UP001345963">
    <property type="component" value="Unassembled WGS sequence"/>
</dbReference>
<gene>
    <name evidence="2" type="ORF">ATANTOWER_031841</name>
</gene>
<organism evidence="2 3">
    <name type="scientific">Ataeniobius toweri</name>
    <dbReference type="NCBI Taxonomy" id="208326"/>
    <lineage>
        <taxon>Eukaryota</taxon>
        <taxon>Metazoa</taxon>
        <taxon>Chordata</taxon>
        <taxon>Craniata</taxon>
        <taxon>Vertebrata</taxon>
        <taxon>Euteleostomi</taxon>
        <taxon>Actinopterygii</taxon>
        <taxon>Neopterygii</taxon>
        <taxon>Teleostei</taxon>
        <taxon>Neoteleostei</taxon>
        <taxon>Acanthomorphata</taxon>
        <taxon>Ovalentaria</taxon>
        <taxon>Atherinomorphae</taxon>
        <taxon>Cyprinodontiformes</taxon>
        <taxon>Goodeidae</taxon>
        <taxon>Ataeniobius</taxon>
    </lineage>
</organism>
<reference evidence="2 3" key="1">
    <citation type="submission" date="2021-07" db="EMBL/GenBank/DDBJ databases">
        <authorList>
            <person name="Palmer J.M."/>
        </authorList>
    </citation>
    <scope>NUCLEOTIDE SEQUENCE [LARGE SCALE GENOMIC DNA]</scope>
    <source>
        <strain evidence="2 3">AT_MEX2019</strain>
        <tissue evidence="2">Muscle</tissue>
    </source>
</reference>
<keyword evidence="1" id="KW-1133">Transmembrane helix</keyword>
<proteinExistence type="predicted"/>
<feature type="transmembrane region" description="Helical" evidence="1">
    <location>
        <begin position="18"/>
        <end position="36"/>
    </location>
</feature>
<accession>A0ABU7AL09</accession>
<feature type="transmembrane region" description="Helical" evidence="1">
    <location>
        <begin position="56"/>
        <end position="81"/>
    </location>
</feature>
<evidence type="ECO:0000313" key="2">
    <source>
        <dbReference type="EMBL" id="MED6238897.1"/>
    </source>
</evidence>
<protein>
    <submittedName>
        <fullName evidence="2">Uncharacterized protein</fullName>
    </submittedName>
</protein>
<evidence type="ECO:0000313" key="3">
    <source>
        <dbReference type="Proteomes" id="UP001345963"/>
    </source>
</evidence>